<dbReference type="GO" id="GO:0036503">
    <property type="term" value="P:ERAD pathway"/>
    <property type="evidence" value="ECO:0007669"/>
    <property type="project" value="TreeGrafter"/>
</dbReference>
<feature type="transmembrane region" description="Helical" evidence="5">
    <location>
        <begin position="368"/>
        <end position="386"/>
    </location>
</feature>
<reference evidence="6 7" key="1">
    <citation type="submission" date="2019-07" db="EMBL/GenBank/DDBJ databases">
        <title>Chromosome genome assembly for large yellow croaker.</title>
        <authorList>
            <person name="Xiao S."/>
        </authorList>
    </citation>
    <scope>NUCLEOTIDE SEQUENCE [LARGE SCALE GENOMIC DNA]</scope>
    <source>
        <strain evidence="6">JMULYC20181020</strain>
        <tissue evidence="6">Muscle</tissue>
    </source>
</reference>
<dbReference type="GO" id="GO:0016567">
    <property type="term" value="P:protein ubiquitination"/>
    <property type="evidence" value="ECO:0007669"/>
    <property type="project" value="InterPro"/>
</dbReference>
<dbReference type="Proteomes" id="UP000424527">
    <property type="component" value="Unassembled WGS sequence"/>
</dbReference>
<evidence type="ECO:0000256" key="4">
    <source>
        <dbReference type="SAM" id="MobiDB-lite"/>
    </source>
</evidence>
<organism evidence="6 7">
    <name type="scientific">Larimichthys crocea</name>
    <name type="common">Large yellow croaker</name>
    <name type="synonym">Pseudosciaena crocea</name>
    <dbReference type="NCBI Taxonomy" id="215358"/>
    <lineage>
        <taxon>Eukaryota</taxon>
        <taxon>Metazoa</taxon>
        <taxon>Chordata</taxon>
        <taxon>Craniata</taxon>
        <taxon>Vertebrata</taxon>
        <taxon>Euteleostomi</taxon>
        <taxon>Actinopterygii</taxon>
        <taxon>Neopterygii</taxon>
        <taxon>Teleostei</taxon>
        <taxon>Neoteleostei</taxon>
        <taxon>Acanthomorphata</taxon>
        <taxon>Eupercaria</taxon>
        <taxon>Sciaenidae</taxon>
        <taxon>Larimichthys</taxon>
    </lineage>
</organism>
<evidence type="ECO:0000256" key="5">
    <source>
        <dbReference type="SAM" id="Phobius"/>
    </source>
</evidence>
<dbReference type="PANTHER" id="PTHR15302:SF0">
    <property type="entry name" value="E3 UBIQUITIN-PROTEIN LIGASE RNF103"/>
    <property type="match status" value="1"/>
</dbReference>
<dbReference type="InterPro" id="IPR013083">
    <property type="entry name" value="Znf_RING/FYVE/PHD"/>
</dbReference>
<dbReference type="eggNOG" id="KOG0800">
    <property type="taxonomic scope" value="Eukaryota"/>
</dbReference>
<keyword evidence="2" id="KW-0863">Zinc-finger</keyword>
<feature type="region of interest" description="Disordered" evidence="4">
    <location>
        <begin position="531"/>
        <end position="565"/>
    </location>
</feature>
<dbReference type="AlphaFoldDB" id="A0A0F8ADV0"/>
<dbReference type="GO" id="GO:0008270">
    <property type="term" value="F:zinc ion binding"/>
    <property type="evidence" value="ECO:0007669"/>
    <property type="project" value="UniProtKB-KW"/>
</dbReference>
<proteinExistence type="predicted"/>
<dbReference type="PANTHER" id="PTHR15302">
    <property type="entry name" value="E3 UBIQUITIN-PROTEIN LIGASE RNF103"/>
    <property type="match status" value="1"/>
</dbReference>
<evidence type="ECO:0000256" key="3">
    <source>
        <dbReference type="ARBA" id="ARBA00022833"/>
    </source>
</evidence>
<accession>A0A0F8ADV0</accession>
<keyword evidence="3" id="KW-0862">Zinc</keyword>
<dbReference type="EMBL" id="REGW02000015">
    <property type="protein sequence ID" value="KAE8285780.1"/>
    <property type="molecule type" value="Genomic_DNA"/>
</dbReference>
<keyword evidence="7" id="KW-1185">Reference proteome</keyword>
<evidence type="ECO:0000256" key="1">
    <source>
        <dbReference type="ARBA" id="ARBA00022723"/>
    </source>
</evidence>
<dbReference type="CDD" id="cd16473">
    <property type="entry name" value="RING-H2_RNF103"/>
    <property type="match status" value="1"/>
</dbReference>
<comment type="caution">
    <text evidence="6">The sequence shown here is derived from an EMBL/GenBank/DDBJ whole genome shotgun (WGS) entry which is preliminary data.</text>
</comment>
<dbReference type="Pfam" id="PF13639">
    <property type="entry name" value="zf-RING_2"/>
    <property type="match status" value="1"/>
</dbReference>
<evidence type="ECO:0000313" key="7">
    <source>
        <dbReference type="Proteomes" id="UP000424527"/>
    </source>
</evidence>
<gene>
    <name evidence="6" type="ORF">D5F01_LYC15448</name>
</gene>
<keyword evidence="5" id="KW-1133">Transmembrane helix</keyword>
<dbReference type="InterPro" id="IPR001841">
    <property type="entry name" value="Znf_RING"/>
</dbReference>
<dbReference type="Gene3D" id="3.30.40.10">
    <property type="entry name" value="Zinc/RING finger domain, C3HC4 (zinc finger)"/>
    <property type="match status" value="1"/>
</dbReference>
<dbReference type="PROSITE" id="PS50089">
    <property type="entry name" value="ZF_RING_2"/>
    <property type="match status" value="1"/>
</dbReference>
<feature type="compositionally biased region" description="Basic and acidic residues" evidence="4">
    <location>
        <begin position="534"/>
        <end position="557"/>
    </location>
</feature>
<dbReference type="OrthoDB" id="8062037at2759"/>
<dbReference type="SMART" id="SM00184">
    <property type="entry name" value="RING"/>
    <property type="match status" value="1"/>
</dbReference>
<dbReference type="InterPro" id="IPR042494">
    <property type="entry name" value="RNF103"/>
</dbReference>
<dbReference type="KEGG" id="lco:104937161"/>
<evidence type="ECO:0000256" key="2">
    <source>
        <dbReference type="ARBA" id="ARBA00022771"/>
    </source>
</evidence>
<keyword evidence="1" id="KW-0479">Metal-binding</keyword>
<dbReference type="SUPFAM" id="SSF57850">
    <property type="entry name" value="RING/U-box"/>
    <property type="match status" value="1"/>
</dbReference>
<name>A0A0F8ADV0_LARCR</name>
<keyword evidence="5" id="KW-0812">Transmembrane</keyword>
<evidence type="ECO:0000313" key="6">
    <source>
        <dbReference type="EMBL" id="KAE8285780.1"/>
    </source>
</evidence>
<keyword evidence="5" id="KW-0472">Membrane</keyword>
<sequence>MWLKLFFLLLYFIVLFMLARIFEAVVWYETGMFATQLVDPVTLSYKKLKTILKCRGLGYSGLAEKKDVSELVEKSGELTQGELYSAIKKEKEQTETGDGSTTHFSGEMHFYELVEDTKDGIWLVQVIAQDREALLSQSNWGKMVQKVSQFGIRTGTFNCSNDYRSCIKRGWQHSTLIMSVPQTSASKGKVMLKEYNGRHIETEHIFRWMTSHVAHRIKTLRRSEQLVEEWRSDLAHPVKMFLFARLSQPPAFFSSLSIKFTGRIEFIYVDIRHWDNHSSLSEIGVTQSPAYILKMPEGIYRYGNSTGEFLSLAAMDTFLRSVQPEVNDLFVLSLVLINLLAWMDLFITQGATVKRFVVLIRTLGTYNSILLVSWLPVLALLQLPYLDTLYGYSLKLLRYADTTTLASLVRADWTFYSSHPALFLSTYLAHGLLVDYFEKKRRCGIRSQEDSTTNLEWLASLWDWYTSYLLHPITSLQQVPSDHSDWEDDPSLLFERLAFPDLWLRPLVNMDYIKSLPTWRFRVVRQHRRKVSGRKMDEETDNSHLDTKSREQMDSRHAGPSRPPYSCQIPKKSLCNQDSNTQLSVYNMDLAAASSFCCRHGNGADRALEDGCLTPEGVCNHQHCDWSVWPYDMLQCSECVVCLENFVSEELLMGLPCGHAFHQQCIVVWLAAGRHCCPVCRWPSYKKKQQRAAQRKSTENTLQE</sequence>
<dbReference type="GO" id="GO:0004842">
    <property type="term" value="F:ubiquitin-protein transferase activity"/>
    <property type="evidence" value="ECO:0007669"/>
    <property type="project" value="InterPro"/>
</dbReference>
<dbReference type="GO" id="GO:0005783">
    <property type="term" value="C:endoplasmic reticulum"/>
    <property type="evidence" value="ECO:0007669"/>
    <property type="project" value="TreeGrafter"/>
</dbReference>
<protein>
    <submittedName>
        <fullName evidence="6">E3 ubiquitin-protein ligase RNF103</fullName>
    </submittedName>
</protein>
<feature type="transmembrane region" description="Helical" evidence="5">
    <location>
        <begin position="329"/>
        <end position="347"/>
    </location>
</feature>